<protein>
    <submittedName>
        <fullName evidence="1">Uncharacterized protein</fullName>
    </submittedName>
</protein>
<comment type="caution">
    <text evidence="1">The sequence shown here is derived from an EMBL/GenBank/DDBJ whole genome shotgun (WGS) entry which is preliminary data.</text>
</comment>
<name>A0A1F5JQ65_9BACT</name>
<dbReference type="STRING" id="1797768.A3C59_03370"/>
<proteinExistence type="predicted"/>
<sequence>MTHEVIQNALGAERRAAVNAGDVKRAEGLKDLMKRAGRGNARGWFTENGQILVEQDPLASVVAEFRAGRLNTPEAVTSSWQLEWRVRGEQVGLNIAVPAFEGSQADLNEHILRGDRPIFVPTELSTQATRHLLGKIWPAMQSHSVAENTSVTNEVDHSGWRYTEATTNAPYLDTTEKQLKDQLKKANREGLTATEYIIASQDHKLLTGEYFDQGSTWSRLLESRLGGEVVDADFYSDGYLGVHWYLKSDDHHPSLGGRSSVGVKKA</sequence>
<gene>
    <name evidence="1" type="ORF">A3C59_03370</name>
</gene>
<dbReference type="AlphaFoldDB" id="A0A1F5JQ65"/>
<dbReference type="Proteomes" id="UP000176902">
    <property type="component" value="Unassembled WGS sequence"/>
</dbReference>
<evidence type="ECO:0000313" key="1">
    <source>
        <dbReference type="EMBL" id="OGE30729.1"/>
    </source>
</evidence>
<dbReference type="EMBL" id="MFCV01000044">
    <property type="protein sequence ID" value="OGE30729.1"/>
    <property type="molecule type" value="Genomic_DNA"/>
</dbReference>
<evidence type="ECO:0000313" key="2">
    <source>
        <dbReference type="Proteomes" id="UP000176902"/>
    </source>
</evidence>
<organism evidence="1 2">
    <name type="scientific">Candidatus Daviesbacteria bacterium RIFCSPHIGHO2_02_FULL_36_13</name>
    <dbReference type="NCBI Taxonomy" id="1797768"/>
    <lineage>
        <taxon>Bacteria</taxon>
        <taxon>Candidatus Daviesiibacteriota</taxon>
    </lineage>
</organism>
<accession>A0A1F5JQ65</accession>
<reference evidence="1 2" key="1">
    <citation type="journal article" date="2016" name="Nat. Commun.">
        <title>Thousands of microbial genomes shed light on interconnected biogeochemical processes in an aquifer system.</title>
        <authorList>
            <person name="Anantharaman K."/>
            <person name="Brown C.T."/>
            <person name="Hug L.A."/>
            <person name="Sharon I."/>
            <person name="Castelle C.J."/>
            <person name="Probst A.J."/>
            <person name="Thomas B.C."/>
            <person name="Singh A."/>
            <person name="Wilkins M.J."/>
            <person name="Karaoz U."/>
            <person name="Brodie E.L."/>
            <person name="Williams K.H."/>
            <person name="Hubbard S.S."/>
            <person name="Banfield J.F."/>
        </authorList>
    </citation>
    <scope>NUCLEOTIDE SEQUENCE [LARGE SCALE GENOMIC DNA]</scope>
</reference>